<dbReference type="EMBL" id="MH107388">
    <property type="protein sequence ID" value="AXX76219.1"/>
    <property type="molecule type" value="Genomic_DNA"/>
</dbReference>
<protein>
    <recommendedName>
        <fullName evidence="2">DNA-directed RNA polymerase</fullName>
        <ecNumber evidence="2">2.7.7.6</ecNumber>
    </recommendedName>
</protein>
<dbReference type="SMART" id="SM00663">
    <property type="entry name" value="RPOLA_N"/>
    <property type="match status" value="1"/>
</dbReference>
<evidence type="ECO:0000256" key="6">
    <source>
        <dbReference type="ARBA" id="ARBA00023163"/>
    </source>
</evidence>
<dbReference type="Gene3D" id="2.40.40.20">
    <property type="match status" value="1"/>
</dbReference>
<dbReference type="InterPro" id="IPR045867">
    <property type="entry name" value="DNA-dir_RpoC_beta_prime"/>
</dbReference>
<evidence type="ECO:0000256" key="5">
    <source>
        <dbReference type="ARBA" id="ARBA00022695"/>
    </source>
</evidence>
<evidence type="ECO:0000259" key="9">
    <source>
        <dbReference type="SMART" id="SM00663"/>
    </source>
</evidence>
<keyword evidence="8" id="KW-1133">Transmembrane helix</keyword>
<keyword evidence="3 10" id="KW-0240">DNA-directed RNA polymerase</keyword>
<sequence>MIKYNNLRVSLISVEDISKLIIRVFNYRYIAGLLYSASNYLHKRKRFRFGGLFCEKIFGLLYICKNIKENCMLKFKFNDAPILNRICFVCRNNLKYNFKRKYRFGAIFLNFPIINSIHFNKYINILRNCKLFRELKQLSIYPISKTKPYTIFYNTPKIKNKFLNFIYLLYKIITSLEVFKFKFSFIKNNNLISYKNLTYVNNFINNFILLKKIFILLLPILPAGLRNLSTNIKKIFLNSKLNVLYNYIISVNNYIYKKKKFSNVIKYIFILYNLIEILSDITSLGYIYGKDPTIYSRLKGKYGIFRQNLLGFRVDYSGRATIISGPDLLINTIGLPFNIISNILVDLEKIEEHEDKFDESFIYSYTVNDKIDFLKDLVNYSVIINRAPTLHKMNTQSFSPICVEGESIKLMPLTCSGYNADFDGDQMGIFSILCESSILESLYMLRSICNLYSPTTKKNIFNLTQGSLLGVYILAIYNYFNFSNYYIIENYYSLIELNNNKNIIIYMPIWLRFINYFYLTTTGKILLNLKFENNV</sequence>
<feature type="transmembrane region" description="Helical" evidence="8">
    <location>
        <begin position="267"/>
        <end position="289"/>
    </location>
</feature>
<comment type="function">
    <text evidence="1">DNA-dependent RNA polymerase catalyzes the transcription of DNA into RNA using the four ribonucleoside triphosphates as substrates.</text>
</comment>
<dbReference type="InterPro" id="IPR006592">
    <property type="entry name" value="RNA_pol_N"/>
</dbReference>
<dbReference type="PANTHER" id="PTHR19376:SF54">
    <property type="entry name" value="DNA-DIRECTED RNA POLYMERASE SUBUNIT BETA"/>
    <property type="match status" value="1"/>
</dbReference>
<feature type="transmembrane region" description="Helical" evidence="8">
    <location>
        <begin position="460"/>
        <end position="480"/>
    </location>
</feature>
<dbReference type="PANTHER" id="PTHR19376">
    <property type="entry name" value="DNA-DIRECTED RNA POLYMERASE"/>
    <property type="match status" value="1"/>
</dbReference>
<evidence type="ECO:0000256" key="4">
    <source>
        <dbReference type="ARBA" id="ARBA00022679"/>
    </source>
</evidence>
<dbReference type="AlphaFoldDB" id="A0A385GNJ9"/>
<dbReference type="EC" id="2.7.7.6" evidence="2"/>
<feature type="domain" description="RNA polymerase N-terminal" evidence="9">
    <location>
        <begin position="211"/>
        <end position="475"/>
    </location>
</feature>
<evidence type="ECO:0000256" key="8">
    <source>
        <dbReference type="SAM" id="Phobius"/>
    </source>
</evidence>
<dbReference type="SUPFAM" id="SSF64484">
    <property type="entry name" value="beta and beta-prime subunits of DNA dependent RNA-polymerase"/>
    <property type="match status" value="1"/>
</dbReference>
<feature type="transmembrane region" description="Helical" evidence="8">
    <location>
        <begin position="203"/>
        <end position="223"/>
    </location>
</feature>
<evidence type="ECO:0000256" key="3">
    <source>
        <dbReference type="ARBA" id="ARBA00022478"/>
    </source>
</evidence>
<dbReference type="GO" id="GO:0003677">
    <property type="term" value="F:DNA binding"/>
    <property type="evidence" value="ECO:0007669"/>
    <property type="project" value="InterPro"/>
</dbReference>
<keyword evidence="8" id="KW-0472">Membrane</keyword>
<gene>
    <name evidence="10" type="primary">rpoC1</name>
</gene>
<organism evidence="10">
    <name type="scientific">Babesia duncani</name>
    <dbReference type="NCBI Taxonomy" id="323732"/>
    <lineage>
        <taxon>Eukaryota</taxon>
        <taxon>Sar</taxon>
        <taxon>Alveolata</taxon>
        <taxon>Apicomplexa</taxon>
        <taxon>Aconoidasida</taxon>
        <taxon>Piroplasmida</taxon>
        <taxon>Babesiidae</taxon>
        <taxon>Babesia</taxon>
    </lineage>
</organism>
<name>A0A385GNJ9_9APIC</name>
<dbReference type="GO" id="GO:0003899">
    <property type="term" value="F:DNA-directed RNA polymerase activity"/>
    <property type="evidence" value="ECO:0007669"/>
    <property type="project" value="UniProtKB-EC"/>
</dbReference>
<dbReference type="InterPro" id="IPR000722">
    <property type="entry name" value="RNA_pol_asu"/>
</dbReference>
<evidence type="ECO:0000256" key="1">
    <source>
        <dbReference type="ARBA" id="ARBA00004026"/>
    </source>
</evidence>
<proteinExistence type="predicted"/>
<keyword evidence="5" id="KW-0548">Nucleotidyltransferase</keyword>
<feature type="transmembrane region" description="Helical" evidence="8">
    <location>
        <begin position="503"/>
        <end position="521"/>
    </location>
</feature>
<dbReference type="GO" id="GO:0000428">
    <property type="term" value="C:DNA-directed RNA polymerase complex"/>
    <property type="evidence" value="ECO:0007669"/>
    <property type="project" value="UniProtKB-KW"/>
</dbReference>
<dbReference type="Pfam" id="PF00623">
    <property type="entry name" value="RNA_pol_Rpb1_2"/>
    <property type="match status" value="1"/>
</dbReference>
<keyword evidence="6" id="KW-0804">Transcription</keyword>
<feature type="transmembrane region" description="Helical" evidence="8">
    <location>
        <begin position="162"/>
        <end position="183"/>
    </location>
</feature>
<evidence type="ECO:0000313" key="10">
    <source>
        <dbReference type="EMBL" id="AXX76219.1"/>
    </source>
</evidence>
<dbReference type="GO" id="GO:0006351">
    <property type="term" value="P:DNA-templated transcription"/>
    <property type="evidence" value="ECO:0007669"/>
    <property type="project" value="InterPro"/>
</dbReference>
<keyword evidence="4" id="KW-0808">Transferase</keyword>
<comment type="catalytic activity">
    <reaction evidence="7">
        <text>RNA(n) + a ribonucleoside 5'-triphosphate = RNA(n+1) + diphosphate</text>
        <dbReference type="Rhea" id="RHEA:21248"/>
        <dbReference type="Rhea" id="RHEA-COMP:14527"/>
        <dbReference type="Rhea" id="RHEA-COMP:17342"/>
        <dbReference type="ChEBI" id="CHEBI:33019"/>
        <dbReference type="ChEBI" id="CHEBI:61557"/>
        <dbReference type="ChEBI" id="CHEBI:140395"/>
        <dbReference type="EC" id="2.7.7.6"/>
    </reaction>
</comment>
<evidence type="ECO:0000256" key="7">
    <source>
        <dbReference type="ARBA" id="ARBA00048552"/>
    </source>
</evidence>
<evidence type="ECO:0000256" key="2">
    <source>
        <dbReference type="ARBA" id="ARBA00012418"/>
    </source>
</evidence>
<accession>A0A385GNJ9</accession>
<keyword evidence="8" id="KW-0812">Transmembrane</keyword>
<reference evidence="10" key="1">
    <citation type="journal article" date="2018" name="Int. J. Parasitol.">
        <title>Insights into the evolution and drug susceptibility of Babesia duncani from the sequence of its mitochondrial and apicoplast genomes.</title>
        <authorList>
            <person name="Virji A.Z."/>
            <person name="Thekkiniath J."/>
            <person name="Ma W."/>
            <person name="Lawres L."/>
            <person name="Knight J."/>
            <person name="Swei A."/>
            <person name="Roch K.L."/>
            <person name="Ben Mamoun C."/>
        </authorList>
    </citation>
    <scope>NUCLEOTIDE SEQUENCE</scope>
    <source>
        <strain evidence="10">WA-1</strain>
    </source>
</reference>